<comment type="similarity">
    <text evidence="2 9">Belongs to the CN hydrolase family. Apolipoprotein N-acyltransferase subfamily.</text>
</comment>
<dbReference type="CDD" id="cd07571">
    <property type="entry name" value="ALP_N-acyl_transferase"/>
    <property type="match status" value="1"/>
</dbReference>
<feature type="transmembrane region" description="Helical" evidence="9">
    <location>
        <begin position="476"/>
        <end position="497"/>
    </location>
</feature>
<name>A0AA43S529_9BURK</name>
<sequence length="502" mass="55522">MKHKLTTTLITLFISGAILAGAAELPLGGWLQIPILGFIFWQLAKLPAISLKTHLTASASFALGYFVCGLWWIYISLHDVGGMNPILSAAAVFLLSSYTTLFFVLACLPIFYYRKSPILGLILGASWVLAEYVRNVLFTGFPWLGLAETQVHGPFASIAPYLGGLGCTFFVVLSSWQLLQLRKNVRGLLVFALSLTVLSQLPGLWAFTKPTGEPLSIELIQGNFAQHLVFSREGMFRQIQFYENAMIHSQAQLVVSPETSLPWPEMSLPIGTLDRLQDLANENHSTLLFGAIGYHENPPDGREFSNRALGLSDHNPPYRYDKSHLVPFGEFIPPGFRWFVNAFSVPLSDFARGPTNQPLFRIARQNEEPLYAAITICYEDVFGGELATRLRNSDQEANLLINMTNLAWFGASQAPTQQLRLSQLRSLETGLPALRATNTGVTAVLGPDGRVLAELPQFTQATLSAKLQAYSGKTPYVRWGNAPILSLACLLLVLGFIRQKRF</sequence>
<feature type="transmembrane region" description="Helical" evidence="9">
    <location>
        <begin position="86"/>
        <end position="111"/>
    </location>
</feature>
<evidence type="ECO:0000256" key="2">
    <source>
        <dbReference type="ARBA" id="ARBA00010065"/>
    </source>
</evidence>
<dbReference type="GO" id="GO:0042158">
    <property type="term" value="P:lipoprotein biosynthetic process"/>
    <property type="evidence" value="ECO:0007669"/>
    <property type="project" value="UniProtKB-UniRule"/>
</dbReference>
<dbReference type="HAMAP" id="MF_01148">
    <property type="entry name" value="Lnt"/>
    <property type="match status" value="1"/>
</dbReference>
<dbReference type="GO" id="GO:0005886">
    <property type="term" value="C:plasma membrane"/>
    <property type="evidence" value="ECO:0007669"/>
    <property type="project" value="UniProtKB-SubCell"/>
</dbReference>
<keyword evidence="7 9" id="KW-0472">Membrane</keyword>
<dbReference type="InterPro" id="IPR003010">
    <property type="entry name" value="C-N_Hydrolase"/>
</dbReference>
<evidence type="ECO:0000256" key="1">
    <source>
        <dbReference type="ARBA" id="ARBA00004651"/>
    </source>
</evidence>
<dbReference type="Proteomes" id="UP001161160">
    <property type="component" value="Unassembled WGS sequence"/>
</dbReference>
<dbReference type="PROSITE" id="PS50263">
    <property type="entry name" value="CN_HYDROLASE"/>
    <property type="match status" value="1"/>
</dbReference>
<feature type="transmembrane region" description="Helical" evidence="9">
    <location>
        <begin position="188"/>
        <end position="207"/>
    </location>
</feature>
<dbReference type="InterPro" id="IPR036526">
    <property type="entry name" value="C-N_Hydrolase_sf"/>
</dbReference>
<dbReference type="Pfam" id="PF20154">
    <property type="entry name" value="LNT_N"/>
    <property type="match status" value="1"/>
</dbReference>
<comment type="pathway">
    <text evidence="9">Protein modification; lipoprotein biosynthesis (N-acyl transfer).</text>
</comment>
<dbReference type="AlphaFoldDB" id="A0AA43S529"/>
<evidence type="ECO:0000259" key="10">
    <source>
        <dbReference type="PROSITE" id="PS50263"/>
    </source>
</evidence>
<keyword evidence="4 9" id="KW-0808">Transferase</keyword>
<evidence type="ECO:0000256" key="7">
    <source>
        <dbReference type="ARBA" id="ARBA00023136"/>
    </source>
</evidence>
<dbReference type="PANTHER" id="PTHR38686:SF1">
    <property type="entry name" value="APOLIPOPROTEIN N-ACYLTRANSFERASE"/>
    <property type="match status" value="1"/>
</dbReference>
<feature type="transmembrane region" description="Helical" evidence="9">
    <location>
        <begin position="55"/>
        <end position="74"/>
    </location>
</feature>
<dbReference type="SUPFAM" id="SSF56317">
    <property type="entry name" value="Carbon-nitrogen hydrolase"/>
    <property type="match status" value="1"/>
</dbReference>
<dbReference type="RefSeq" id="WP_076023707.1">
    <property type="nucleotide sequence ID" value="NZ_JAQFIK010000003.1"/>
</dbReference>
<dbReference type="EC" id="2.3.1.269" evidence="9"/>
<dbReference type="InterPro" id="IPR045378">
    <property type="entry name" value="LNT_N"/>
</dbReference>
<protein>
    <recommendedName>
        <fullName evidence="9">Apolipoprotein N-acyltransferase</fullName>
        <shortName evidence="9">ALP N-acyltransferase</shortName>
        <ecNumber evidence="9">2.3.1.269</ecNumber>
    </recommendedName>
</protein>
<dbReference type="GeneID" id="83596497"/>
<dbReference type="PANTHER" id="PTHR38686">
    <property type="entry name" value="APOLIPOPROTEIN N-ACYLTRANSFERASE"/>
    <property type="match status" value="1"/>
</dbReference>
<dbReference type="Pfam" id="PF00795">
    <property type="entry name" value="CN_hydrolase"/>
    <property type="match status" value="1"/>
</dbReference>
<keyword evidence="3 9" id="KW-1003">Cell membrane</keyword>
<reference evidence="11" key="1">
    <citation type="submission" date="2023-04" db="EMBL/GenBank/DDBJ databases">
        <title>Genome Encyclopedia of Bacteria and Archaea VI: Functional Genomics of Type Strains.</title>
        <authorList>
            <person name="Whitman W."/>
        </authorList>
    </citation>
    <scope>NUCLEOTIDE SEQUENCE</scope>
    <source>
        <strain evidence="11">Enz.4-51</strain>
    </source>
</reference>
<accession>A0AA43S529</accession>
<dbReference type="EMBL" id="JARXYA010000001">
    <property type="protein sequence ID" value="MDH6502917.1"/>
    <property type="molecule type" value="Genomic_DNA"/>
</dbReference>
<dbReference type="Gene3D" id="3.60.110.10">
    <property type="entry name" value="Carbon-nitrogen hydrolase"/>
    <property type="match status" value="1"/>
</dbReference>
<comment type="caution">
    <text evidence="11">The sequence shown here is derived from an EMBL/GenBank/DDBJ whole genome shotgun (WGS) entry which is preliminary data.</text>
</comment>
<comment type="catalytic activity">
    <reaction evidence="9">
        <text>N-terminal S-1,2-diacyl-sn-glyceryl-L-cysteinyl-[lipoprotein] + a glycerophospholipid = N-acyl-S-1,2-diacyl-sn-glyceryl-L-cysteinyl-[lipoprotein] + a 2-acyl-sn-glycero-3-phospholipid + H(+)</text>
        <dbReference type="Rhea" id="RHEA:48228"/>
        <dbReference type="Rhea" id="RHEA-COMP:14681"/>
        <dbReference type="Rhea" id="RHEA-COMP:14684"/>
        <dbReference type="ChEBI" id="CHEBI:15378"/>
        <dbReference type="ChEBI" id="CHEBI:136912"/>
        <dbReference type="ChEBI" id="CHEBI:140656"/>
        <dbReference type="ChEBI" id="CHEBI:140657"/>
        <dbReference type="ChEBI" id="CHEBI:140660"/>
        <dbReference type="EC" id="2.3.1.269"/>
    </reaction>
</comment>
<evidence type="ECO:0000256" key="5">
    <source>
        <dbReference type="ARBA" id="ARBA00022692"/>
    </source>
</evidence>
<evidence type="ECO:0000256" key="8">
    <source>
        <dbReference type="ARBA" id="ARBA00023315"/>
    </source>
</evidence>
<keyword evidence="5 9" id="KW-0812">Transmembrane</keyword>
<keyword evidence="6 9" id="KW-1133">Transmembrane helix</keyword>
<keyword evidence="12" id="KW-1185">Reference proteome</keyword>
<proteinExistence type="inferred from homology"/>
<evidence type="ECO:0000256" key="3">
    <source>
        <dbReference type="ARBA" id="ARBA00022475"/>
    </source>
</evidence>
<evidence type="ECO:0000256" key="6">
    <source>
        <dbReference type="ARBA" id="ARBA00022989"/>
    </source>
</evidence>
<gene>
    <name evidence="9" type="primary">lnt</name>
    <name evidence="11" type="ORF">M2127_000200</name>
</gene>
<evidence type="ECO:0000313" key="12">
    <source>
        <dbReference type="Proteomes" id="UP001161160"/>
    </source>
</evidence>
<dbReference type="GO" id="GO:0016410">
    <property type="term" value="F:N-acyltransferase activity"/>
    <property type="evidence" value="ECO:0007669"/>
    <property type="project" value="UniProtKB-UniRule"/>
</dbReference>
<dbReference type="InterPro" id="IPR004563">
    <property type="entry name" value="Apolipo_AcylTrfase"/>
</dbReference>
<evidence type="ECO:0000256" key="9">
    <source>
        <dbReference type="HAMAP-Rule" id="MF_01148"/>
    </source>
</evidence>
<organism evidence="11 12">
    <name type="scientific">Polynucleobacter sphagniphilus</name>
    <dbReference type="NCBI Taxonomy" id="1743169"/>
    <lineage>
        <taxon>Bacteria</taxon>
        <taxon>Pseudomonadati</taxon>
        <taxon>Pseudomonadota</taxon>
        <taxon>Betaproteobacteria</taxon>
        <taxon>Burkholderiales</taxon>
        <taxon>Burkholderiaceae</taxon>
        <taxon>Polynucleobacter</taxon>
    </lineage>
</organism>
<evidence type="ECO:0000256" key="4">
    <source>
        <dbReference type="ARBA" id="ARBA00022679"/>
    </source>
</evidence>
<comment type="subcellular location">
    <subcellularLocation>
        <location evidence="1 9">Cell membrane</location>
        <topology evidence="1 9">Multi-pass membrane protein</topology>
    </subcellularLocation>
</comment>
<evidence type="ECO:0000313" key="11">
    <source>
        <dbReference type="EMBL" id="MDH6502917.1"/>
    </source>
</evidence>
<feature type="transmembrane region" description="Helical" evidence="9">
    <location>
        <begin position="158"/>
        <end position="176"/>
    </location>
</feature>
<feature type="domain" description="CN hydrolase" evidence="10">
    <location>
        <begin position="220"/>
        <end position="469"/>
    </location>
</feature>
<keyword evidence="8 9" id="KW-0012">Acyltransferase</keyword>
<comment type="function">
    <text evidence="9">Catalyzes the phospholipid dependent N-acylation of the N-terminal cysteine of apolipoprotein, the last step in lipoprotein maturation.</text>
</comment>
<feature type="transmembrane region" description="Helical" evidence="9">
    <location>
        <begin position="30"/>
        <end position="48"/>
    </location>
</feature>
<dbReference type="NCBIfam" id="TIGR00546">
    <property type="entry name" value="lnt"/>
    <property type="match status" value="1"/>
</dbReference>
<feature type="transmembrane region" description="Helical" evidence="9">
    <location>
        <begin position="118"/>
        <end position="138"/>
    </location>
</feature>